<dbReference type="AlphaFoldDB" id="A0A917R4T4"/>
<reference evidence="2" key="2">
    <citation type="submission" date="2020-09" db="EMBL/GenBank/DDBJ databases">
        <authorList>
            <person name="Sun Q."/>
            <person name="Ohkuma M."/>
        </authorList>
    </citation>
    <scope>NUCLEOTIDE SEQUENCE</scope>
    <source>
        <strain evidence="2">JCM 13064</strain>
    </source>
</reference>
<dbReference type="Proteomes" id="UP000645217">
    <property type="component" value="Unassembled WGS sequence"/>
</dbReference>
<keyword evidence="3" id="KW-1185">Reference proteome</keyword>
<accession>A0A917R4T4</accession>
<evidence type="ECO:0000313" key="2">
    <source>
        <dbReference type="EMBL" id="GGK88018.1"/>
    </source>
</evidence>
<sequence length="113" mass="11991">MLVAGTGGRSPAEIRTGTPCRAAAWTKIFAGRACNPLREPIVTVFSGISLPRVGGDGANRTGHMAGWTEWTWVSGAEWTDLAEPERRLTGCREPDGRTGRGGDLGRAGSWPGR</sequence>
<feature type="compositionally biased region" description="Basic and acidic residues" evidence="1">
    <location>
        <begin position="84"/>
        <end position="100"/>
    </location>
</feature>
<reference evidence="2" key="1">
    <citation type="journal article" date="2014" name="Int. J. Syst. Evol. Microbiol.">
        <title>Complete genome sequence of Corynebacterium casei LMG S-19264T (=DSM 44701T), isolated from a smear-ripened cheese.</title>
        <authorList>
            <consortium name="US DOE Joint Genome Institute (JGI-PGF)"/>
            <person name="Walter F."/>
            <person name="Albersmeier A."/>
            <person name="Kalinowski J."/>
            <person name="Ruckert C."/>
        </authorList>
    </citation>
    <scope>NUCLEOTIDE SEQUENCE</scope>
    <source>
        <strain evidence="2">JCM 13064</strain>
    </source>
</reference>
<evidence type="ECO:0000313" key="3">
    <source>
        <dbReference type="Proteomes" id="UP000645217"/>
    </source>
</evidence>
<name>A0A917R4T4_9ACTN</name>
<proteinExistence type="predicted"/>
<dbReference type="EMBL" id="BMNT01000016">
    <property type="protein sequence ID" value="GGK88018.1"/>
    <property type="molecule type" value="Genomic_DNA"/>
</dbReference>
<protein>
    <submittedName>
        <fullName evidence="2">Uncharacterized protein</fullName>
    </submittedName>
</protein>
<evidence type="ECO:0000256" key="1">
    <source>
        <dbReference type="SAM" id="MobiDB-lite"/>
    </source>
</evidence>
<comment type="caution">
    <text evidence="2">The sequence shown here is derived from an EMBL/GenBank/DDBJ whole genome shotgun (WGS) entry which is preliminary data.</text>
</comment>
<feature type="region of interest" description="Disordered" evidence="1">
    <location>
        <begin position="84"/>
        <end position="113"/>
    </location>
</feature>
<organism evidence="2 3">
    <name type="scientific">Sphaerisporangium melleum</name>
    <dbReference type="NCBI Taxonomy" id="321316"/>
    <lineage>
        <taxon>Bacteria</taxon>
        <taxon>Bacillati</taxon>
        <taxon>Actinomycetota</taxon>
        <taxon>Actinomycetes</taxon>
        <taxon>Streptosporangiales</taxon>
        <taxon>Streptosporangiaceae</taxon>
        <taxon>Sphaerisporangium</taxon>
    </lineage>
</organism>
<gene>
    <name evidence="2" type="ORF">GCM10007964_33150</name>
</gene>